<feature type="compositionally biased region" description="Basic and acidic residues" evidence="1">
    <location>
        <begin position="157"/>
        <end position="166"/>
    </location>
</feature>
<feature type="compositionally biased region" description="Low complexity" evidence="1">
    <location>
        <begin position="91"/>
        <end position="105"/>
    </location>
</feature>
<feature type="region of interest" description="Disordered" evidence="1">
    <location>
        <begin position="206"/>
        <end position="225"/>
    </location>
</feature>
<reference evidence="2 3" key="1">
    <citation type="journal article" date="2015" name="BMC Genomics">
        <title>The genome of the truffle-parasite Tolypocladium ophioglossoides and the evolution of antifungal peptaibiotics.</title>
        <authorList>
            <person name="Quandt C.A."/>
            <person name="Bushley K.E."/>
            <person name="Spatafora J.W."/>
        </authorList>
    </citation>
    <scope>NUCLEOTIDE SEQUENCE [LARGE SCALE GENOMIC DNA]</scope>
    <source>
        <strain evidence="2 3">CBS 100239</strain>
    </source>
</reference>
<dbReference type="EMBL" id="LFRF01000009">
    <property type="protein sequence ID" value="KND91340.1"/>
    <property type="molecule type" value="Genomic_DNA"/>
</dbReference>
<dbReference type="OrthoDB" id="4736382at2759"/>
<accession>A0A0L0NC45</accession>
<dbReference type="STRING" id="1163406.A0A0L0NC45"/>
<feature type="region of interest" description="Disordered" evidence="1">
    <location>
        <begin position="91"/>
        <end position="172"/>
    </location>
</feature>
<feature type="compositionally biased region" description="Basic and acidic residues" evidence="1">
    <location>
        <begin position="131"/>
        <end position="140"/>
    </location>
</feature>
<gene>
    <name evidence="2" type="ORF">TOPH_04042</name>
</gene>
<evidence type="ECO:0000313" key="2">
    <source>
        <dbReference type="EMBL" id="KND91340.1"/>
    </source>
</evidence>
<dbReference type="AlphaFoldDB" id="A0A0L0NC45"/>
<sequence>MVGSATYSDEEITWVLERVLAKAKPADIQVGFGSRFGRELIGSQVRYLKNKYGRDPRFKYEDHFPLFIPLSLAFALFLDLLPPGSALFPPSTRAPSAASSFASAPHPFPTVRPAPSARQQEGYIPLAGARRPREAEEPSRAPKRRREGADSLALPAAEHKEPETRQQRAPTQVQTWPQYAIAPTPGIQSAQAQDPNDSAAWPQNVWAQNNGMGRPNRYNSGRSNSYSANNGDGVAGNSAAAYGNASSNSSGHTVIDLTGVDNSPATGTANVQAKTYSCTSYTAGNEMGYQNAGFAGNTTNSGYATFTPTNGNSPSASGILPLPKNMANSFNSPATGNTTGHNVGGQARNGSNVYYGGINDNWTGHGTIIPAPDNTQNSYNASRASNWPGFGGNGSNGFNLPNLNQSPGSDNGVGYDRADYVNRDAPIPNNGAFDGNVAAHAANIPNSSVAPQVPADDIDPALCAARAVPGSQQTQASMYSPQIYDQNFSGQEAPAAGAVVEPYFPPFPFEAQPAEAQSEPEPTVQQGQNVQQQDEQRGVIVRQYVGQQQSEEHQRRQILDQHLRLQPHHTELQENPPVFAAQGLLGINQVGELPEQQLHAPAPAPEQQFVLDQEIVFPNIEDAAAAIASVADLLDGVPIEGPVWDWFDNQPWCSPEDGNPVYGGWGMGSSLEPFVVPVQQEALEASHQQEQQSNQDVPYLAGPTIQEIIDQIPFDWQHPAPGTDFNAADFHPDHPFADGLAGGLGQAQNGDTGGDSSLPQGTNPGLPFEQMDGYTEDFMSSMPSPLTQLIEAARLDVEAEAAAAAAANAAAPVAAPQENIE</sequence>
<feature type="region of interest" description="Disordered" evidence="1">
    <location>
        <begin position="510"/>
        <end position="533"/>
    </location>
</feature>
<feature type="compositionally biased region" description="Low complexity" evidence="1">
    <location>
        <begin position="216"/>
        <end position="225"/>
    </location>
</feature>
<feature type="region of interest" description="Disordered" evidence="1">
    <location>
        <begin position="715"/>
        <end position="782"/>
    </location>
</feature>
<name>A0A0L0NC45_TOLOC</name>
<feature type="compositionally biased region" description="Polar residues" evidence="1">
    <location>
        <begin position="754"/>
        <end position="763"/>
    </location>
</feature>
<keyword evidence="3" id="KW-1185">Reference proteome</keyword>
<comment type="caution">
    <text evidence="2">The sequence shown here is derived from an EMBL/GenBank/DDBJ whole genome shotgun (WGS) entry which is preliminary data.</text>
</comment>
<evidence type="ECO:0000313" key="3">
    <source>
        <dbReference type="Proteomes" id="UP000036947"/>
    </source>
</evidence>
<evidence type="ECO:0000256" key="1">
    <source>
        <dbReference type="SAM" id="MobiDB-lite"/>
    </source>
</evidence>
<organism evidence="2 3">
    <name type="scientific">Tolypocladium ophioglossoides (strain CBS 100239)</name>
    <name type="common">Snaketongue truffleclub</name>
    <name type="synonym">Elaphocordyceps ophioglossoides</name>
    <dbReference type="NCBI Taxonomy" id="1163406"/>
    <lineage>
        <taxon>Eukaryota</taxon>
        <taxon>Fungi</taxon>
        <taxon>Dikarya</taxon>
        <taxon>Ascomycota</taxon>
        <taxon>Pezizomycotina</taxon>
        <taxon>Sordariomycetes</taxon>
        <taxon>Hypocreomycetidae</taxon>
        <taxon>Hypocreales</taxon>
        <taxon>Ophiocordycipitaceae</taxon>
        <taxon>Tolypocladium</taxon>
    </lineage>
</organism>
<proteinExistence type="predicted"/>
<protein>
    <submittedName>
        <fullName evidence="2">Uncharacterized protein</fullName>
    </submittedName>
</protein>
<dbReference type="Proteomes" id="UP000036947">
    <property type="component" value="Unassembled WGS sequence"/>
</dbReference>